<accession>A0ABW5U8B8</accession>
<organism evidence="1 2">
    <name type="scientific">Sulfitobacter aestuarii</name>
    <dbReference type="NCBI Taxonomy" id="2161676"/>
    <lineage>
        <taxon>Bacteria</taxon>
        <taxon>Pseudomonadati</taxon>
        <taxon>Pseudomonadota</taxon>
        <taxon>Alphaproteobacteria</taxon>
        <taxon>Rhodobacterales</taxon>
        <taxon>Roseobacteraceae</taxon>
        <taxon>Sulfitobacter</taxon>
    </lineage>
</organism>
<name>A0ABW5U8B8_9RHOB</name>
<evidence type="ECO:0000313" key="2">
    <source>
        <dbReference type="Proteomes" id="UP001597474"/>
    </source>
</evidence>
<proteinExistence type="predicted"/>
<comment type="caution">
    <text evidence="1">The sequence shown here is derived from an EMBL/GenBank/DDBJ whole genome shotgun (WGS) entry which is preliminary data.</text>
</comment>
<evidence type="ECO:0000313" key="1">
    <source>
        <dbReference type="EMBL" id="MFD2740997.1"/>
    </source>
</evidence>
<dbReference type="Proteomes" id="UP001597474">
    <property type="component" value="Unassembled WGS sequence"/>
</dbReference>
<reference evidence="2" key="1">
    <citation type="journal article" date="2019" name="Int. J. Syst. Evol. Microbiol.">
        <title>The Global Catalogue of Microorganisms (GCM) 10K type strain sequencing project: providing services to taxonomists for standard genome sequencing and annotation.</title>
        <authorList>
            <consortium name="The Broad Institute Genomics Platform"/>
            <consortium name="The Broad Institute Genome Sequencing Center for Infectious Disease"/>
            <person name="Wu L."/>
            <person name="Ma J."/>
        </authorList>
    </citation>
    <scope>NUCLEOTIDE SEQUENCE [LARGE SCALE GENOMIC DNA]</scope>
    <source>
        <strain evidence="2">TISTR 2562</strain>
    </source>
</reference>
<keyword evidence="2" id="KW-1185">Reference proteome</keyword>
<dbReference type="RefSeq" id="WP_386375424.1">
    <property type="nucleotide sequence ID" value="NZ_JBHUMP010000016.1"/>
</dbReference>
<sequence>MRTVTRCPTCGVVIRKSTADTIRANRERFGDKKTLRDLWGVSRIQLDLLCEAGLMASIEMTDLPALVDANHDLEAARKLVDRIAADAKSVHGKTGKRRLESTGFSA</sequence>
<dbReference type="EMBL" id="JBHUMP010000016">
    <property type="protein sequence ID" value="MFD2740997.1"/>
    <property type="molecule type" value="Genomic_DNA"/>
</dbReference>
<protein>
    <recommendedName>
        <fullName evidence="3">XRE family transcriptional regulator</fullName>
    </recommendedName>
</protein>
<gene>
    <name evidence="1" type="ORF">ACFSUD_15545</name>
</gene>
<evidence type="ECO:0008006" key="3">
    <source>
        <dbReference type="Google" id="ProtNLM"/>
    </source>
</evidence>